<keyword evidence="4" id="KW-1185">Reference proteome</keyword>
<organism evidence="3 4">
    <name type="scientific">Umezawaea endophytica</name>
    <dbReference type="NCBI Taxonomy" id="1654476"/>
    <lineage>
        <taxon>Bacteria</taxon>
        <taxon>Bacillati</taxon>
        <taxon>Actinomycetota</taxon>
        <taxon>Actinomycetes</taxon>
        <taxon>Pseudonocardiales</taxon>
        <taxon>Pseudonocardiaceae</taxon>
        <taxon>Umezawaea</taxon>
    </lineage>
</organism>
<evidence type="ECO:0000313" key="4">
    <source>
        <dbReference type="Proteomes" id="UP001141259"/>
    </source>
</evidence>
<dbReference type="InterPro" id="IPR009061">
    <property type="entry name" value="DNA-bd_dom_put_sf"/>
</dbReference>
<comment type="caution">
    <text evidence="3">The sequence shown here is derived from an EMBL/GenBank/DDBJ whole genome shotgun (WGS) entry which is preliminary data.</text>
</comment>
<evidence type="ECO:0000313" key="3">
    <source>
        <dbReference type="EMBL" id="MCS7477715.1"/>
    </source>
</evidence>
<reference evidence="3" key="1">
    <citation type="submission" date="2022-08" db="EMBL/GenBank/DDBJ databases">
        <authorList>
            <person name="Tistechok S."/>
            <person name="Samborskyy M."/>
            <person name="Roman I."/>
        </authorList>
    </citation>
    <scope>NUCLEOTIDE SEQUENCE</scope>
    <source>
        <strain evidence="3">DSM 103496</strain>
    </source>
</reference>
<evidence type="ECO:0000256" key="1">
    <source>
        <dbReference type="ARBA" id="ARBA00023125"/>
    </source>
</evidence>
<protein>
    <submittedName>
        <fullName evidence="3">MerR family transcriptional regulator</fullName>
    </submittedName>
</protein>
<dbReference type="RefSeq" id="WP_259623229.1">
    <property type="nucleotide sequence ID" value="NZ_JANYMP010000005.1"/>
</dbReference>
<evidence type="ECO:0000259" key="2">
    <source>
        <dbReference type="PROSITE" id="PS50937"/>
    </source>
</evidence>
<dbReference type="PANTHER" id="PTHR30204">
    <property type="entry name" value="REDOX-CYCLING DRUG-SENSING TRANSCRIPTIONAL ACTIVATOR SOXR"/>
    <property type="match status" value="1"/>
</dbReference>
<dbReference type="AlphaFoldDB" id="A0A9X2VJD6"/>
<dbReference type="Proteomes" id="UP001141259">
    <property type="component" value="Unassembled WGS sequence"/>
</dbReference>
<dbReference type="InterPro" id="IPR047057">
    <property type="entry name" value="MerR_fam"/>
</dbReference>
<dbReference type="InterPro" id="IPR000551">
    <property type="entry name" value="MerR-type_HTH_dom"/>
</dbReference>
<accession>A0A9X2VJD6</accession>
<feature type="domain" description="HTH merR-type" evidence="2">
    <location>
        <begin position="1"/>
        <end position="43"/>
    </location>
</feature>
<gene>
    <name evidence="3" type="ORF">NZH93_12695</name>
</gene>
<name>A0A9X2VJD6_9PSEU</name>
<dbReference type="GO" id="GO:0003677">
    <property type="term" value="F:DNA binding"/>
    <property type="evidence" value="ECO:0007669"/>
    <property type="project" value="UniProtKB-KW"/>
</dbReference>
<proteinExistence type="predicted"/>
<dbReference type="Gene3D" id="1.10.1660.10">
    <property type="match status" value="2"/>
</dbReference>
<dbReference type="Pfam" id="PF00376">
    <property type="entry name" value="MerR"/>
    <property type="match status" value="1"/>
</dbReference>
<feature type="domain" description="HTH merR-type" evidence="2">
    <location>
        <begin position="114"/>
        <end position="182"/>
    </location>
</feature>
<dbReference type="PANTHER" id="PTHR30204:SF93">
    <property type="entry name" value="HTH MERR-TYPE DOMAIN-CONTAINING PROTEIN"/>
    <property type="match status" value="1"/>
</dbReference>
<dbReference type="SMART" id="SM00422">
    <property type="entry name" value="HTH_MERR"/>
    <property type="match status" value="2"/>
</dbReference>
<sequence>MRPIDLARGHGLSTQAVRNYEEAGLLPPAERTGSGYRRYAERHALALAAFLALVPAHGHPTASAIMVAVNGDRLDDALDLIDRSHVGLVSARGVVDAVETALNDITVQPWDGPPIPISTLAHRTGSRPATLRRWEQEGLLRPGRDHQGHRAYTAGDVRDAHLVSQLRRASHRLPDIRLLLDELRDTHDPTRVAHALADRRRALNTRARAMLTAAAALDRYLDGPERTGHMA</sequence>
<dbReference type="EMBL" id="JANYMP010000005">
    <property type="protein sequence ID" value="MCS7477715.1"/>
    <property type="molecule type" value="Genomic_DNA"/>
</dbReference>
<dbReference type="PROSITE" id="PS50937">
    <property type="entry name" value="HTH_MERR_2"/>
    <property type="match status" value="2"/>
</dbReference>
<dbReference type="Pfam" id="PF13411">
    <property type="entry name" value="MerR_1"/>
    <property type="match status" value="1"/>
</dbReference>
<keyword evidence="1" id="KW-0238">DNA-binding</keyword>
<dbReference type="SUPFAM" id="SSF46955">
    <property type="entry name" value="Putative DNA-binding domain"/>
    <property type="match status" value="2"/>
</dbReference>
<dbReference type="GO" id="GO:0003700">
    <property type="term" value="F:DNA-binding transcription factor activity"/>
    <property type="evidence" value="ECO:0007669"/>
    <property type="project" value="InterPro"/>
</dbReference>